<keyword evidence="2" id="KW-1185">Reference proteome</keyword>
<organism evidence="1 2">
    <name type="scientific">Vespula squamosa</name>
    <name type="common">Southern yellow jacket</name>
    <name type="synonym">Wasp</name>
    <dbReference type="NCBI Taxonomy" id="30214"/>
    <lineage>
        <taxon>Eukaryota</taxon>
        <taxon>Metazoa</taxon>
        <taxon>Ecdysozoa</taxon>
        <taxon>Arthropoda</taxon>
        <taxon>Hexapoda</taxon>
        <taxon>Insecta</taxon>
        <taxon>Pterygota</taxon>
        <taxon>Neoptera</taxon>
        <taxon>Endopterygota</taxon>
        <taxon>Hymenoptera</taxon>
        <taxon>Apocrita</taxon>
        <taxon>Aculeata</taxon>
        <taxon>Vespoidea</taxon>
        <taxon>Vespidae</taxon>
        <taxon>Vespinae</taxon>
        <taxon>Vespula</taxon>
    </lineage>
</organism>
<reference evidence="1 2" key="1">
    <citation type="journal article" date="2024" name="Ann. Entomol. Soc. Am.">
        <title>Genomic analyses of the southern and eastern yellowjacket wasps (Hymenoptera: Vespidae) reveal evolutionary signatures of social life.</title>
        <authorList>
            <person name="Catto M.A."/>
            <person name="Caine P.B."/>
            <person name="Orr S.E."/>
            <person name="Hunt B.G."/>
            <person name="Goodisman M.A.D."/>
        </authorList>
    </citation>
    <scope>NUCLEOTIDE SEQUENCE [LARGE SCALE GENOMIC DNA]</scope>
    <source>
        <strain evidence="1">233</strain>
        <tissue evidence="1">Head and thorax</tissue>
    </source>
</reference>
<dbReference type="Proteomes" id="UP001607302">
    <property type="component" value="Unassembled WGS sequence"/>
</dbReference>
<gene>
    <name evidence="1" type="ORF">V1478_009059</name>
</gene>
<protein>
    <submittedName>
        <fullName evidence="1">Uncharacterized protein</fullName>
    </submittedName>
</protein>
<proteinExistence type="predicted"/>
<evidence type="ECO:0000313" key="1">
    <source>
        <dbReference type="EMBL" id="KAL2724546.1"/>
    </source>
</evidence>
<evidence type="ECO:0000313" key="2">
    <source>
        <dbReference type="Proteomes" id="UP001607302"/>
    </source>
</evidence>
<name>A0ABD2AVA2_VESSQ</name>
<comment type="caution">
    <text evidence="1">The sequence shown here is derived from an EMBL/GenBank/DDBJ whole genome shotgun (WGS) entry which is preliminary data.</text>
</comment>
<accession>A0ABD2AVA2</accession>
<dbReference type="EMBL" id="JAUDFV010000139">
    <property type="protein sequence ID" value="KAL2724546.1"/>
    <property type="molecule type" value="Genomic_DNA"/>
</dbReference>
<sequence length="161" mass="19610">MFYRFSQRDIQRRHFYKSWSRDRDTRSPVACINSKKKLKNVGWKQRTYIDDFHLEMQTKVAIHGHLVRSTTCNGPIRCQRRSERFRDENRFFFVVASTRRGKSCSKIVLERRAKIEIQRNIIVRMRQFSIYESSTVLYHSYGSTFREYKLRLVFGFVRELH</sequence>
<dbReference type="AlphaFoldDB" id="A0ABD2AVA2"/>